<reference evidence="1" key="1">
    <citation type="submission" date="2021-05" db="EMBL/GenBank/DDBJ databases">
        <authorList>
            <person name="Scholz U."/>
            <person name="Mascher M."/>
            <person name="Fiebig A."/>
        </authorList>
    </citation>
    <scope>NUCLEOTIDE SEQUENCE [LARGE SCALE GENOMIC DNA]</scope>
</reference>
<dbReference type="EnsemblPlants" id="AVESA.00010b.r2.3CG0463710.3">
    <property type="protein sequence ID" value="AVESA.00010b.r2.3CG0463710.3.CDS"/>
    <property type="gene ID" value="AVESA.00010b.r2.3CG0463710"/>
</dbReference>
<keyword evidence="2" id="KW-1185">Reference proteome</keyword>
<sequence>MFPFICLFNNSGCFFSLYIYVCLEEAGLGGMSGGNDRHGKGPVEEPEEDKFPVGLRVLAIDDDPVCLGVLDALLRVCKYKPTSVTNARTALEMLREGGEEQFDLAITDLHMPDMDGFQLLEIIGLEMDLPVIMLSVNGEKETVYEGIVHGACDYLVKPVNIKELKNIWRHVVRKNHIAMNHNSSDSDDADERMMKPVMARKGGAKDSKKRSKKKKNGRHSRENRGRMRVPTTQKMPRVSWTGELHNRFLEAVNRLGADKAAPKAILRMMNVKNLSRECVASHLQKYRLALKRVAEEPDKYIPEVHARSNKPSSAPSILGPHGMSIQPRNRSRGNGGSMARNAMVWQPDASRRRTSAPPVVGSSEDRPMLDAFHPNRSTKAYVGVLREKLLEASMVPSSHPRNSSVEEMPPDGEHVNQAPTVQPPRPINQLSPWQNAGPSSIPGPTDGAPLLIPSQVSMLQISQLLPSFGASPGPMAVLQNEQQNQMAGIFSSNNATPVAGFSAQMTPLFRVASNTGPAEMTQMMVNGGTTSSAFPSLGLTGSSVGPLIQMALDDSVASAGQVPNGGDTSGILPLQDGPADQQDSDDQPTHISNLFLQQILASMANQDFNPDDAFFGEEY</sequence>
<accession>A0ACD5VPI9</accession>
<name>A0ACD5VPI9_AVESA</name>
<organism evidence="1 2">
    <name type="scientific">Avena sativa</name>
    <name type="common">Oat</name>
    <dbReference type="NCBI Taxonomy" id="4498"/>
    <lineage>
        <taxon>Eukaryota</taxon>
        <taxon>Viridiplantae</taxon>
        <taxon>Streptophyta</taxon>
        <taxon>Embryophyta</taxon>
        <taxon>Tracheophyta</taxon>
        <taxon>Spermatophyta</taxon>
        <taxon>Magnoliopsida</taxon>
        <taxon>Liliopsida</taxon>
        <taxon>Poales</taxon>
        <taxon>Poaceae</taxon>
        <taxon>BOP clade</taxon>
        <taxon>Pooideae</taxon>
        <taxon>Poodae</taxon>
        <taxon>Poeae</taxon>
        <taxon>Poeae Chloroplast Group 1 (Aveneae type)</taxon>
        <taxon>Aveninae</taxon>
        <taxon>Avena</taxon>
    </lineage>
</organism>
<protein>
    <submittedName>
        <fullName evidence="1">Uncharacterized protein</fullName>
    </submittedName>
</protein>
<evidence type="ECO:0000313" key="1">
    <source>
        <dbReference type="EnsemblPlants" id="AVESA.00010b.r2.3CG0463710.3.CDS"/>
    </source>
</evidence>
<reference evidence="1" key="2">
    <citation type="submission" date="2025-09" db="UniProtKB">
        <authorList>
            <consortium name="EnsemblPlants"/>
        </authorList>
    </citation>
    <scope>IDENTIFICATION</scope>
</reference>
<proteinExistence type="predicted"/>
<dbReference type="Proteomes" id="UP001732700">
    <property type="component" value="Chromosome 3C"/>
</dbReference>
<evidence type="ECO:0000313" key="2">
    <source>
        <dbReference type="Proteomes" id="UP001732700"/>
    </source>
</evidence>